<dbReference type="FunFam" id="3.20.20.100:FF:000002">
    <property type="entry name" value="2,5-diketo-D-gluconic acid reductase A"/>
    <property type="match status" value="1"/>
</dbReference>
<proteinExistence type="predicted"/>
<dbReference type="PRINTS" id="PR00069">
    <property type="entry name" value="ALDKETRDTASE"/>
</dbReference>
<dbReference type="CDD" id="cd05238">
    <property type="entry name" value="Gne_like_SDR_e"/>
    <property type="match status" value="1"/>
</dbReference>
<dbReference type="InterPro" id="IPR018170">
    <property type="entry name" value="Aldo/ket_reductase_CS"/>
</dbReference>
<dbReference type="GeneID" id="55991743"/>
<dbReference type="SUPFAM" id="SSF51735">
    <property type="entry name" value="NAD(P)-binding Rossmann-fold domains"/>
    <property type="match status" value="1"/>
</dbReference>
<evidence type="ECO:0000256" key="3">
    <source>
        <dbReference type="ARBA" id="ARBA00025065"/>
    </source>
</evidence>
<feature type="domain" description="NAD-dependent epimerase/dehydratase" evidence="7">
    <location>
        <begin position="5"/>
        <end position="232"/>
    </location>
</feature>
<dbReference type="Gene3D" id="3.40.50.720">
    <property type="entry name" value="NAD(P)-binding Rossmann-like Domain"/>
    <property type="match status" value="1"/>
</dbReference>
<dbReference type="NCBIfam" id="NF043036">
    <property type="entry name" value="ErythonDh"/>
    <property type="match status" value="1"/>
</dbReference>
<dbReference type="InterPro" id="IPR020471">
    <property type="entry name" value="AKR"/>
</dbReference>
<dbReference type="AlphaFoldDB" id="A0A7H8QWC8"/>
<dbReference type="RefSeq" id="XP_035343311.1">
    <property type="nucleotide sequence ID" value="XM_035487418.1"/>
</dbReference>
<feature type="domain" description="NADP-dependent oxidoreductase" evidence="6">
    <location>
        <begin position="364"/>
        <end position="625"/>
    </location>
</feature>
<evidence type="ECO:0000313" key="9">
    <source>
        <dbReference type="Proteomes" id="UP000509510"/>
    </source>
</evidence>
<accession>A0A7H8QWC8</accession>
<comment type="catalytic activity">
    <reaction evidence="4">
        <text>xylitol + NADP(+) = D-xylose + NADPH + H(+)</text>
        <dbReference type="Rhea" id="RHEA:27445"/>
        <dbReference type="ChEBI" id="CHEBI:15378"/>
        <dbReference type="ChEBI" id="CHEBI:17151"/>
        <dbReference type="ChEBI" id="CHEBI:53455"/>
        <dbReference type="ChEBI" id="CHEBI:57783"/>
        <dbReference type="ChEBI" id="CHEBI:58349"/>
        <dbReference type="EC" id="1.1.1.307"/>
    </reaction>
</comment>
<evidence type="ECO:0000313" key="8">
    <source>
        <dbReference type="EMBL" id="QKX57133.1"/>
    </source>
</evidence>
<dbReference type="PANTHER" id="PTHR11732">
    <property type="entry name" value="ALDO/KETO REDUCTASE"/>
    <property type="match status" value="1"/>
</dbReference>
<keyword evidence="2" id="KW-0560">Oxidoreductase</keyword>
<dbReference type="KEGG" id="trg:TRUGW13939_04241"/>
<evidence type="ECO:0000256" key="2">
    <source>
        <dbReference type="ARBA" id="ARBA00023002"/>
    </source>
</evidence>
<dbReference type="InterPro" id="IPR050005">
    <property type="entry name" value="DenD"/>
</dbReference>
<dbReference type="GO" id="GO:0016616">
    <property type="term" value="F:oxidoreductase activity, acting on the CH-OH group of donors, NAD or NADP as acceptor"/>
    <property type="evidence" value="ECO:0007669"/>
    <property type="project" value="UniProtKB-ARBA"/>
</dbReference>
<protein>
    <recommendedName>
        <fullName evidence="1">D-xylose reductase [NAD(P)H]</fullName>
        <ecNumber evidence="1">1.1.1.307</ecNumber>
    </recommendedName>
</protein>
<keyword evidence="9" id="KW-1185">Reference proteome</keyword>
<dbReference type="InterPro" id="IPR036291">
    <property type="entry name" value="NAD(P)-bd_dom_sf"/>
</dbReference>
<reference evidence="9" key="1">
    <citation type="submission" date="2020-06" db="EMBL/GenBank/DDBJ databases">
        <title>A chromosome-scale genome assembly of Talaromyces rugulosus W13939.</title>
        <authorList>
            <person name="Wang B."/>
            <person name="Guo L."/>
            <person name="Ye K."/>
            <person name="Wang L."/>
        </authorList>
    </citation>
    <scope>NUCLEOTIDE SEQUENCE [LARGE SCALE GENOMIC DNA]</scope>
    <source>
        <strain evidence="9">W13939</strain>
    </source>
</reference>
<dbReference type="Pfam" id="PF01370">
    <property type="entry name" value="Epimerase"/>
    <property type="match status" value="1"/>
</dbReference>
<dbReference type="Pfam" id="PF00248">
    <property type="entry name" value="Aldo_ket_red"/>
    <property type="match status" value="1"/>
</dbReference>
<dbReference type="InterPro" id="IPR023210">
    <property type="entry name" value="NADP_OxRdtase_dom"/>
</dbReference>
<organism evidence="8 9">
    <name type="scientific">Talaromyces rugulosus</name>
    <name type="common">Penicillium rugulosum</name>
    <dbReference type="NCBI Taxonomy" id="121627"/>
    <lineage>
        <taxon>Eukaryota</taxon>
        <taxon>Fungi</taxon>
        <taxon>Dikarya</taxon>
        <taxon>Ascomycota</taxon>
        <taxon>Pezizomycotina</taxon>
        <taxon>Eurotiomycetes</taxon>
        <taxon>Eurotiomycetidae</taxon>
        <taxon>Eurotiales</taxon>
        <taxon>Trichocomaceae</taxon>
        <taxon>Talaromyces</taxon>
        <taxon>Talaromyces sect. Islandici</taxon>
    </lineage>
</organism>
<dbReference type="EC" id="1.1.1.307" evidence="1"/>
<evidence type="ECO:0000256" key="5">
    <source>
        <dbReference type="ARBA" id="ARBA00049485"/>
    </source>
</evidence>
<dbReference type="PROSITE" id="PS00798">
    <property type="entry name" value="ALDOKETO_REDUCTASE_1"/>
    <property type="match status" value="1"/>
</dbReference>
<evidence type="ECO:0000259" key="7">
    <source>
        <dbReference type="Pfam" id="PF01370"/>
    </source>
</evidence>
<comment type="catalytic activity">
    <reaction evidence="5">
        <text>xylitol + NAD(+) = D-xylose + NADH + H(+)</text>
        <dbReference type="Rhea" id="RHEA:27441"/>
        <dbReference type="ChEBI" id="CHEBI:15378"/>
        <dbReference type="ChEBI" id="CHEBI:17151"/>
        <dbReference type="ChEBI" id="CHEBI:53455"/>
        <dbReference type="ChEBI" id="CHEBI:57540"/>
        <dbReference type="ChEBI" id="CHEBI:57945"/>
        <dbReference type="EC" id="1.1.1.307"/>
    </reaction>
</comment>
<dbReference type="InterPro" id="IPR001509">
    <property type="entry name" value="Epimerase_deHydtase"/>
</dbReference>
<dbReference type="SUPFAM" id="SSF51430">
    <property type="entry name" value="NAD(P)-linked oxidoreductase"/>
    <property type="match status" value="1"/>
</dbReference>
<evidence type="ECO:0000259" key="6">
    <source>
        <dbReference type="Pfam" id="PF00248"/>
    </source>
</evidence>
<evidence type="ECO:0000256" key="4">
    <source>
        <dbReference type="ARBA" id="ARBA00047534"/>
    </source>
</evidence>
<dbReference type="Gene3D" id="3.20.20.100">
    <property type="entry name" value="NADP-dependent oxidoreductase domain"/>
    <property type="match status" value="1"/>
</dbReference>
<dbReference type="Gene3D" id="3.90.25.10">
    <property type="entry name" value="UDP-galactose 4-epimerase, domain 1"/>
    <property type="match status" value="1"/>
</dbReference>
<dbReference type="OrthoDB" id="16464at2759"/>
<dbReference type="InterPro" id="IPR036812">
    <property type="entry name" value="NAD(P)_OxRdtase_dom_sf"/>
</dbReference>
<comment type="function">
    <text evidence="3">Catalyzes the initial reaction in the xylose utilization pathway by reducing D-xylose into xylitol. Xylose is a major component of hemicelluloses such as xylan. Most fungi utilize D-xylose via three enzymatic reactions, xylose reductase (XR), xylitol dehydrogenase (XDH), and xylulokinase, to form xylulose 5-phosphate, which enters pentose phosphate pathway.</text>
</comment>
<evidence type="ECO:0000256" key="1">
    <source>
        <dbReference type="ARBA" id="ARBA00012845"/>
    </source>
</evidence>
<dbReference type="Proteomes" id="UP000509510">
    <property type="component" value="Chromosome II"/>
</dbReference>
<name>A0A7H8QWC8_TALRU</name>
<sequence length="652" mass="70644">MGMEILITGAGGFIGQALAKELLLDTQVSSITLTDVMQPSAPSTSSTAKITTLASDLTSLATCQELCSTTPFTHVYLLHGIMSGAAEANLELGLKVNIDSMRYMMDTIRTTRPGIRVIFPSSLAVFGPALKDKVTEATMPLPQSSYGAEKQIGETLLNDYSRRGLLDGRIVRLPTIIVRPGKPSGAASSFCSGIIREPLNGEESILPVPQTLKLWVCSTGTVIKNLVIARDVPTEAFSSVTGGSRIVNLPGITVTVKEMLDALLDVGGQKARNLIKETPDSAVEQIVGSWPAEFDITRAVHLGFQGDGDLKRTLKETKVLEPIIDSIMTSIKNCTKYISITKYQKIMAAVDSFTLNSGIKIPAVGFGTWKSPPGQAAAAVEAAFEAGYRHFDCAPLYGNEAEIGQVFKKTKVPRSEYFVTTKLWSSDHRRVASALEKSLSDLSLDYVDLYLMHWPVTLDPSPNDAEYGKENRKVHAAGWDFRDTWREMEALLATGKAKAIGVANFSTVNLEKLLQTAKIVPAVNQTEIQPLLPQDKLHAYCEAKGIHQTAFGPLGGSGSTLHQNPIINKIAETRGTSTGNVMLSWGVQKGWSVIPKSVTPSRIAQNLSGNFTLSDKEMTSMDSLAKPKGKRFNRPDWGTTIFHDDAAVDLEE</sequence>
<dbReference type="EMBL" id="CP055899">
    <property type="protein sequence ID" value="QKX57133.1"/>
    <property type="molecule type" value="Genomic_DNA"/>
</dbReference>
<gene>
    <name evidence="8" type="ORF">TRUGW13939_04241</name>
</gene>